<organism evidence="1 2">
    <name type="scientific">Leptospira brenneri</name>
    <dbReference type="NCBI Taxonomy" id="2023182"/>
    <lineage>
        <taxon>Bacteria</taxon>
        <taxon>Pseudomonadati</taxon>
        <taxon>Spirochaetota</taxon>
        <taxon>Spirochaetia</taxon>
        <taxon>Leptospirales</taxon>
        <taxon>Leptospiraceae</taxon>
        <taxon>Leptospira</taxon>
    </lineage>
</organism>
<evidence type="ECO:0000313" key="2">
    <source>
        <dbReference type="Proteomes" id="UP000297891"/>
    </source>
</evidence>
<keyword evidence="2" id="KW-1185">Reference proteome</keyword>
<proteinExistence type="predicted"/>
<reference evidence="1" key="1">
    <citation type="journal article" date="2019" name="PLoS Negl. Trop. Dis.">
        <title>Revisiting the worldwide diversity of Leptospira species in the environment.</title>
        <authorList>
            <person name="Vincent A.T."/>
            <person name="Schiettekatte O."/>
            <person name="Bourhy P."/>
            <person name="Veyrier F.J."/>
            <person name="Picardeau M."/>
        </authorList>
    </citation>
    <scope>NUCLEOTIDE SEQUENCE [LARGE SCALE GENOMIC DNA]</scope>
    <source>
        <strain evidence="1">201800277</strain>
    </source>
</reference>
<comment type="caution">
    <text evidence="1">The sequence shown here is derived from an EMBL/GenBank/DDBJ whole genome shotgun (WGS) entry which is preliminary data.</text>
</comment>
<dbReference type="Proteomes" id="UP000297891">
    <property type="component" value="Unassembled WGS sequence"/>
</dbReference>
<name>A0A5F1Z7P2_9LEPT</name>
<dbReference type="OrthoDB" id="327624at2"/>
<evidence type="ECO:0000313" key="1">
    <source>
        <dbReference type="EMBL" id="TGK95486.1"/>
    </source>
</evidence>
<gene>
    <name evidence="1" type="ORF">EHQ30_02275</name>
</gene>
<accession>A0A5F1Z7P2</accession>
<dbReference type="EMBL" id="RQFP01000001">
    <property type="protein sequence ID" value="TGK95486.1"/>
    <property type="molecule type" value="Genomic_DNA"/>
</dbReference>
<protein>
    <submittedName>
        <fullName evidence="1">Uncharacterized protein</fullName>
    </submittedName>
</protein>
<dbReference type="AlphaFoldDB" id="A0A5F1Z7P2"/>
<sequence>MSQNTWKDILLKNRDLCNLLVLTEKKTNSNFSEESLSENLVPFFNALLSQKEGVSPEDQILSLFQILLTLISKNFFKQSPPVPQLFLETISGLSIITGENLHENLSYLANVLVKIEETKKELFIKRIQSLSKSISSTEEWKALLTIFFWASGKPEYRIEAEKQFRSLPQMVKNEIQTLVGITEDTLAYAFPKRINPPKETDPVHFRVIPGYTLFGGLFQNLPILHLGKETNFNSVIVSSGLSTFSLYLDQFGTNLISRGESTLSEKPNTSIHSSFWKLIVSKKLESKGILSVVESETFILLTLQNSYHIYLFYLGS</sequence>
<dbReference type="RefSeq" id="WP_135676559.1">
    <property type="nucleotide sequence ID" value="NZ_RQFP01000001.1"/>
</dbReference>